<dbReference type="InterPro" id="IPR024561">
    <property type="entry name" value="Pullul_strch_C"/>
</dbReference>
<dbReference type="InterPro" id="IPR014756">
    <property type="entry name" value="Ig_E-set"/>
</dbReference>
<name>A0A1G9KPW9_9ACTN</name>
<dbReference type="Pfam" id="PF11852">
    <property type="entry name" value="Pullul_strch_C"/>
    <property type="match status" value="1"/>
</dbReference>
<dbReference type="InterPro" id="IPR006047">
    <property type="entry name" value="GH13_cat_dom"/>
</dbReference>
<dbReference type="SMART" id="SM00642">
    <property type="entry name" value="Aamy"/>
    <property type="match status" value="1"/>
</dbReference>
<evidence type="ECO:0000313" key="6">
    <source>
        <dbReference type="Proteomes" id="UP000199475"/>
    </source>
</evidence>
<dbReference type="Pfam" id="PF22058">
    <property type="entry name" value="X25_BaPul_like"/>
    <property type="match status" value="3"/>
</dbReference>
<dbReference type="SUPFAM" id="SSF51011">
    <property type="entry name" value="Glycosyl hydrolase domain"/>
    <property type="match status" value="2"/>
</dbReference>
<feature type="signal peptide" evidence="3">
    <location>
        <begin position="1"/>
        <end position="23"/>
    </location>
</feature>
<dbReference type="InterPro" id="IPR040671">
    <property type="entry name" value="Pullulanase_N2"/>
</dbReference>
<protein>
    <submittedName>
        <fullName evidence="5">Alpha-1,6-glucosidases, pullulanase-type</fullName>
    </submittedName>
</protein>
<dbReference type="Gene3D" id="2.60.40.1130">
    <property type="entry name" value="Rab geranylgeranyltransferase alpha-subunit, insert domain"/>
    <property type="match status" value="1"/>
</dbReference>
<keyword evidence="3" id="KW-0732">Signal</keyword>
<dbReference type="STRING" id="686624.SAMN04488242_1769"/>
<feature type="region of interest" description="Disordered" evidence="2">
    <location>
        <begin position="1889"/>
        <end position="1948"/>
    </location>
</feature>
<gene>
    <name evidence="5" type="ORF">SAMN04488242_1769</name>
</gene>
<dbReference type="SUPFAM" id="SSF51445">
    <property type="entry name" value="(Trans)glycosidases"/>
    <property type="match status" value="2"/>
</dbReference>
<comment type="similarity">
    <text evidence="1">Belongs to the glycosyl hydrolase 13 family.</text>
</comment>
<feature type="domain" description="Glycosyl hydrolase family 13 catalytic" evidence="4">
    <location>
        <begin position="153"/>
        <end position="606"/>
    </location>
</feature>
<reference evidence="5 6" key="1">
    <citation type="submission" date="2016-10" db="EMBL/GenBank/DDBJ databases">
        <authorList>
            <person name="de Groot N.N."/>
        </authorList>
    </citation>
    <scope>NUCLEOTIDE SEQUENCE [LARGE SCALE GENOMIC DNA]</scope>
    <source>
        <strain evidence="5 6">CGMCC 1.9159</strain>
    </source>
</reference>
<dbReference type="Gene3D" id="3.20.20.80">
    <property type="entry name" value="Glycosidases"/>
    <property type="match status" value="2"/>
</dbReference>
<evidence type="ECO:0000313" key="5">
    <source>
        <dbReference type="EMBL" id="SDL51742.1"/>
    </source>
</evidence>
<dbReference type="CDD" id="cd11341">
    <property type="entry name" value="AmyAc_Pullulanase_LD-like"/>
    <property type="match status" value="1"/>
</dbReference>
<dbReference type="Proteomes" id="UP000199475">
    <property type="component" value="Unassembled WGS sequence"/>
</dbReference>
<feature type="compositionally biased region" description="Pro residues" evidence="2">
    <location>
        <begin position="1894"/>
        <end position="1908"/>
    </location>
</feature>
<dbReference type="RefSeq" id="WP_143008257.1">
    <property type="nucleotide sequence ID" value="NZ_FNGP01000003.1"/>
</dbReference>
<dbReference type="PANTHER" id="PTHR43002">
    <property type="entry name" value="GLYCOGEN DEBRANCHING ENZYME"/>
    <property type="match status" value="1"/>
</dbReference>
<dbReference type="EMBL" id="FNGP01000003">
    <property type="protein sequence ID" value="SDL51742.1"/>
    <property type="molecule type" value="Genomic_DNA"/>
</dbReference>
<proteinExistence type="inferred from homology"/>
<evidence type="ECO:0000256" key="2">
    <source>
        <dbReference type="SAM" id="MobiDB-lite"/>
    </source>
</evidence>
<dbReference type="Pfam" id="PF17967">
    <property type="entry name" value="Pullulanase_N2"/>
    <property type="match status" value="1"/>
</dbReference>
<evidence type="ECO:0000256" key="1">
    <source>
        <dbReference type="ARBA" id="ARBA00008061"/>
    </source>
</evidence>
<dbReference type="InterPro" id="IPR013783">
    <property type="entry name" value="Ig-like_fold"/>
</dbReference>
<accession>A0A1G9KPW9</accession>
<dbReference type="InterPro" id="IPR013780">
    <property type="entry name" value="Glyco_hydro_b"/>
</dbReference>
<dbReference type="NCBIfam" id="TIGR02103">
    <property type="entry name" value="pullul_strch"/>
    <property type="match status" value="1"/>
</dbReference>
<dbReference type="GO" id="GO:0051060">
    <property type="term" value="F:pullulanase activity"/>
    <property type="evidence" value="ECO:0007669"/>
    <property type="project" value="InterPro"/>
</dbReference>
<evidence type="ECO:0000259" key="4">
    <source>
        <dbReference type="SMART" id="SM00642"/>
    </source>
</evidence>
<dbReference type="CDD" id="cd12962">
    <property type="entry name" value="X25_BaPul_like"/>
    <property type="match status" value="3"/>
</dbReference>
<keyword evidence="6" id="KW-1185">Reference proteome</keyword>
<dbReference type="InterPro" id="IPR017853">
    <property type="entry name" value="GH"/>
</dbReference>
<organism evidence="5 6">
    <name type="scientific">Tessaracoccus oleiagri</name>
    <dbReference type="NCBI Taxonomy" id="686624"/>
    <lineage>
        <taxon>Bacteria</taxon>
        <taxon>Bacillati</taxon>
        <taxon>Actinomycetota</taxon>
        <taxon>Actinomycetes</taxon>
        <taxon>Propionibacteriales</taxon>
        <taxon>Propionibacteriaceae</taxon>
        <taxon>Tessaracoccus</taxon>
    </lineage>
</organism>
<dbReference type="CDD" id="cd11339">
    <property type="entry name" value="AmyAc_bac_CMD_like_2"/>
    <property type="match status" value="1"/>
</dbReference>
<evidence type="ECO:0000256" key="3">
    <source>
        <dbReference type="SAM" id="SignalP"/>
    </source>
</evidence>
<feature type="chain" id="PRO_5038740684" evidence="3">
    <location>
        <begin position="24"/>
        <end position="1948"/>
    </location>
</feature>
<dbReference type="Pfam" id="PF02922">
    <property type="entry name" value="CBM_48"/>
    <property type="match status" value="1"/>
</dbReference>
<dbReference type="InterPro" id="IPR054409">
    <property type="entry name" value="X25_BaPul-like"/>
</dbReference>
<dbReference type="SUPFAM" id="SSF81296">
    <property type="entry name" value="E set domains"/>
    <property type="match status" value="2"/>
</dbReference>
<dbReference type="CDD" id="cd02860">
    <property type="entry name" value="E_set_Pullulanase"/>
    <property type="match status" value="1"/>
</dbReference>
<sequence>MKRKSAVLLSAALVLGAIPGMTAPQVTIAQERTVTLVGDLQSELGCPGDWQPECAGTRLADPDADGRYEGVFDVPAGDWKFKVALDGTWDEAYPAADVPLSIEGPASLAFTFDLGTQAVGVAPTALPGPATEADAALAGDSLREALTAEQFYFVLADRFANGDTGNDRGGIDGDRMAHGFDPTDKGFYHGGDLQGIMDRLDYIEGLGTTSIWLTPSFKNRPVQGSGDDISAGYHGYWITDFTQIDPHLGTNEEMKALVDAAHARGMKVFFDIITNHTADVIDYAEGEYSYISKEAEPYRDASGNAFDDRDYVGGTFPAMDASSFPYTPTFRTDADRTVKVPEWLNDVTMYHNRGNSTWAGESSTYGDFIGLDDLFTERAEVVDGMIDIYSTWADFGIDGFRIDTVKHVNLEFWQEFSPRVLEAARAGNADFFMFGEVFDGNPQYVSTFTTEGTLQSALDFPFQGRSIDFASGGATVQLRDLFAQDDYYTDADSNAYQLATFTGNHDMGRAAMMLAGKGYTGDELQRRVELANELMFLTRGHPVVYYGDEQGFIGAGGDKDARQDMFATQVGQYAGEAVVGAPSGSRDRYDTSHPLYRQIAELAALREAHPALVDGAQLHRYASNDAGVYAFSRIAEGENVEYLVVTNNASASRQTSIPTFGGTFESIHGDGGTLTAGSDGRLGVTVPALSTVVWRATAPLAERSDAPAVSIASPSAGGVVGGRAEIAASVPEADFAQVTFLWRPTGTSDWRTLGTDDNAPYRVFHDVTDLDFGTLVEYRAVLKDSSGNISASSSYGIVGEATSGGGGVDPVGPVEQPDAVSVPGSHNTEMGCPGDWQPDCAEAQLSLDAKDSIWKRTYDALPAGDYEYKAAINNAWDENYGAGGVRDGGNIAYTATGQPVTFYYEHARHYVTSDAEGPIITAPGSMQSELGCPGDWDPSCMAPWLIDPDGDGVYTWSATAVPAGNYELKVAHGLSWAENYGAGGARDGANVAFSVPRDGIQVTISYRIDTHEITVTTSEAGVAPDLTAAKAHWLTPDVIAWPRETGAESDSYRLHWASEGGLVVDAEDVAGGSTAALTVDPAGLPQDLREQYPHLANYLALRVDPATAALAPEILTGQVAVGRYSSTGSVRDATGVQIPGVLDALYAEAAADLPLGVTYGNSQTLRLWAPTAKDVALLVWPEAGAGEPERIPMTRDDASGTWGVTGEWDGREYLYEVEVFVPSTGAVETNRVTDPYSVGLTLNSTRSVIIDLADAELMPDGWATSSGPRLDSPVDQTIYELHVRDFSIHDETVPEELRGSYLAFGADGDGSRHLAELAEAGLNTVHLLPTFDIASIEEDPALQTTPDCDLESYAPDSEEQQRCVMAQADTDAFNWGYDPWHFMTPEGSYTSTAEAAHGGERTLEFREMVSAIHDLDLRVVLDQVYNHTAASGQSEKSVLDRVVPGYYHRLNATGAVETSTCCENVATEHAMAEKLMVDSVVKWARDYRVDGFRFDLMGHHSVENMQAVRDALNELTVADDGVDGTQVTLYGEGWDFGEVAGNARFLQAKQGQLDGTHIATFNDRLRDGVRGGGPFDQDLRTDKGFASGGESANDLDLVQVGLAGNLRDFELRSQETGELTTGAGISYNGAPAGYASHPDEIVNYVDAHDNETLFDILTFKLPADMPMADKVRLNTLGLSTTALSQSVSFWHAGADMLRSKSLDRDSYNSGDWFNLLDWSMTENGFGRGLPPEGKNGDKWDIMRPLLADAALKPAPEDIEQASAMAQDLLELRFSTELFRLGDPDLIREKLSFPVSGTELGDNQVIVMHIDDTVGGDVDEDLERVVVVFNASAEPISQQVPGLEGHELELSEVQREGADEVVKTATWDRATGTADVPAYTVAVFVQGGDEVIEPTPTPTPSVTPSPTPTGKPTAVPSGKPTAVPSGKPTSSPTIWPTERPRPGLPRTGV</sequence>
<dbReference type="Gene3D" id="2.60.40.1180">
    <property type="entry name" value="Golgi alpha-mannosidase II"/>
    <property type="match status" value="2"/>
</dbReference>
<dbReference type="InterPro" id="IPR011839">
    <property type="entry name" value="Pullul_strch"/>
</dbReference>
<dbReference type="Gene3D" id="2.60.40.10">
    <property type="entry name" value="Immunoglobulins"/>
    <property type="match status" value="5"/>
</dbReference>
<dbReference type="Pfam" id="PF00128">
    <property type="entry name" value="Alpha-amylase"/>
    <property type="match status" value="1"/>
</dbReference>
<dbReference type="InterPro" id="IPR004193">
    <property type="entry name" value="Glyco_hydro_13_N"/>
</dbReference>
<dbReference type="OrthoDB" id="9805159at2"/>
<dbReference type="GO" id="GO:0005975">
    <property type="term" value="P:carbohydrate metabolic process"/>
    <property type="evidence" value="ECO:0007669"/>
    <property type="project" value="InterPro"/>
</dbReference>